<reference evidence="9 10" key="1">
    <citation type="submission" date="2020-08" db="EMBL/GenBank/DDBJ databases">
        <title>Genomic Encyclopedia of Type Strains, Phase IV (KMG-IV): sequencing the most valuable type-strain genomes for metagenomic binning, comparative biology and taxonomic classification.</title>
        <authorList>
            <person name="Goeker M."/>
        </authorList>
    </citation>
    <scope>NUCLEOTIDE SEQUENCE [LARGE SCALE GENOMIC DNA]</scope>
    <source>
        <strain evidence="9 10">DSM 101015</strain>
    </source>
</reference>
<dbReference type="GO" id="GO:0043190">
    <property type="term" value="C:ATP-binding cassette (ABC) transporter complex"/>
    <property type="evidence" value="ECO:0007669"/>
    <property type="project" value="TreeGrafter"/>
</dbReference>
<evidence type="ECO:0000313" key="9">
    <source>
        <dbReference type="EMBL" id="MBB4175147.1"/>
    </source>
</evidence>
<organism evidence="9 10">
    <name type="scientific">Sulfitobacter noctilucicola</name>
    <dbReference type="NCBI Taxonomy" id="1342301"/>
    <lineage>
        <taxon>Bacteria</taxon>
        <taxon>Pseudomonadati</taxon>
        <taxon>Pseudomonadota</taxon>
        <taxon>Alphaproteobacteria</taxon>
        <taxon>Rhodobacterales</taxon>
        <taxon>Roseobacteraceae</taxon>
        <taxon>Sulfitobacter</taxon>
    </lineage>
</organism>
<comment type="subcellular location">
    <subcellularLocation>
        <location evidence="1 7">Cell membrane</location>
        <topology evidence="1 7">Multi-pass membrane protein</topology>
    </subcellularLocation>
</comment>
<keyword evidence="4" id="KW-0812">Transmembrane</keyword>
<evidence type="ECO:0000259" key="8">
    <source>
        <dbReference type="PROSITE" id="PS50928"/>
    </source>
</evidence>
<dbReference type="Proteomes" id="UP000565745">
    <property type="component" value="Unassembled WGS sequence"/>
</dbReference>
<keyword evidence="5" id="KW-1133">Transmembrane helix</keyword>
<dbReference type="InterPro" id="IPR000515">
    <property type="entry name" value="MetI-like"/>
</dbReference>
<dbReference type="PANTHER" id="PTHR47737">
    <property type="entry name" value="GLYCINE BETAINE/PROLINE BETAINE TRANSPORT SYSTEM PERMEASE PROTEIN PROW"/>
    <property type="match status" value="1"/>
</dbReference>
<evidence type="ECO:0000256" key="3">
    <source>
        <dbReference type="ARBA" id="ARBA00022475"/>
    </source>
</evidence>
<comment type="caution">
    <text evidence="9">The sequence shown here is derived from an EMBL/GenBank/DDBJ whole genome shotgun (WGS) entry which is preliminary data.</text>
</comment>
<evidence type="ECO:0000256" key="7">
    <source>
        <dbReference type="RuleBase" id="RU363032"/>
    </source>
</evidence>
<evidence type="ECO:0000256" key="2">
    <source>
        <dbReference type="ARBA" id="ARBA00022448"/>
    </source>
</evidence>
<protein>
    <submittedName>
        <fullName evidence="9">ABC-type proline/glycine betaine transport system permease subunit</fullName>
    </submittedName>
</protein>
<evidence type="ECO:0000256" key="1">
    <source>
        <dbReference type="ARBA" id="ARBA00004651"/>
    </source>
</evidence>
<keyword evidence="10" id="KW-1185">Reference proteome</keyword>
<keyword evidence="6" id="KW-0472">Membrane</keyword>
<comment type="similarity">
    <text evidence="7">Belongs to the binding-protein-dependent transport system permease family.</text>
</comment>
<dbReference type="GO" id="GO:0031460">
    <property type="term" value="P:glycine betaine transport"/>
    <property type="evidence" value="ECO:0007669"/>
    <property type="project" value="TreeGrafter"/>
</dbReference>
<dbReference type="InterPro" id="IPR035906">
    <property type="entry name" value="MetI-like_sf"/>
</dbReference>
<dbReference type="PANTHER" id="PTHR47737:SF1">
    <property type="entry name" value="GLYCINE BETAINE_PROLINE BETAINE TRANSPORT SYSTEM PERMEASE PROTEIN PROW"/>
    <property type="match status" value="1"/>
</dbReference>
<dbReference type="Gene3D" id="1.10.3720.10">
    <property type="entry name" value="MetI-like"/>
    <property type="match status" value="1"/>
</dbReference>
<accession>A0A7W6Q6S9</accession>
<name>A0A7W6Q6S9_9RHOB</name>
<keyword evidence="2 7" id="KW-0813">Transport</keyword>
<dbReference type="GO" id="GO:0005275">
    <property type="term" value="F:amine transmembrane transporter activity"/>
    <property type="evidence" value="ECO:0007669"/>
    <property type="project" value="TreeGrafter"/>
</dbReference>
<dbReference type="EMBL" id="JACIFU010000003">
    <property type="protein sequence ID" value="MBB4175147.1"/>
    <property type="molecule type" value="Genomic_DNA"/>
</dbReference>
<gene>
    <name evidence="9" type="ORF">GGR93_002935</name>
</gene>
<evidence type="ECO:0000256" key="4">
    <source>
        <dbReference type="ARBA" id="ARBA00022692"/>
    </source>
</evidence>
<dbReference type="GO" id="GO:0015871">
    <property type="term" value="P:choline transport"/>
    <property type="evidence" value="ECO:0007669"/>
    <property type="project" value="TreeGrafter"/>
</dbReference>
<sequence>MIFLKVGPTAGAVATIIYAIPPMILMTTLGLQKVPLEVVEAGKMSGCTKSQMLRHVYIPPARTEILIGVN</sequence>
<dbReference type="PROSITE" id="PS50928">
    <property type="entry name" value="ABC_TM1"/>
    <property type="match status" value="1"/>
</dbReference>
<keyword evidence="3" id="KW-1003">Cell membrane</keyword>
<evidence type="ECO:0000313" key="10">
    <source>
        <dbReference type="Proteomes" id="UP000565745"/>
    </source>
</evidence>
<dbReference type="SUPFAM" id="SSF161098">
    <property type="entry name" value="MetI-like"/>
    <property type="match status" value="1"/>
</dbReference>
<feature type="domain" description="ABC transmembrane type-1" evidence="8">
    <location>
        <begin position="1"/>
        <end position="70"/>
    </location>
</feature>
<dbReference type="AlphaFoldDB" id="A0A7W6Q6S9"/>
<evidence type="ECO:0000256" key="6">
    <source>
        <dbReference type="ARBA" id="ARBA00023136"/>
    </source>
</evidence>
<dbReference type="GO" id="GO:0015226">
    <property type="term" value="F:carnitine transmembrane transporter activity"/>
    <property type="evidence" value="ECO:0007669"/>
    <property type="project" value="TreeGrafter"/>
</dbReference>
<dbReference type="Pfam" id="PF00528">
    <property type="entry name" value="BPD_transp_1"/>
    <property type="match status" value="1"/>
</dbReference>
<proteinExistence type="inferred from homology"/>
<evidence type="ECO:0000256" key="5">
    <source>
        <dbReference type="ARBA" id="ARBA00022989"/>
    </source>
</evidence>
<dbReference type="CDD" id="cd06261">
    <property type="entry name" value="TM_PBP2"/>
    <property type="match status" value="1"/>
</dbReference>